<dbReference type="Proteomes" id="UP000234271">
    <property type="component" value="Chromosome"/>
</dbReference>
<dbReference type="PANTHER" id="PTHR43739:SF5">
    <property type="entry name" value="EXO-ALPHA-SIALIDASE"/>
    <property type="match status" value="1"/>
</dbReference>
<keyword evidence="1" id="KW-0732">Signal</keyword>
<dbReference type="STRING" id="288004.AL038_11070"/>
<dbReference type="EMBL" id="CP018889">
    <property type="protein sequence ID" value="AUI69552.1"/>
    <property type="molecule type" value="Genomic_DNA"/>
</dbReference>
<dbReference type="GO" id="GO:0010411">
    <property type="term" value="P:xyloglucan metabolic process"/>
    <property type="evidence" value="ECO:0007669"/>
    <property type="project" value="TreeGrafter"/>
</dbReference>
<evidence type="ECO:0008006" key="4">
    <source>
        <dbReference type="Google" id="ProtNLM"/>
    </source>
</evidence>
<dbReference type="RefSeq" id="WP_062152821.1">
    <property type="nucleotide sequence ID" value="NZ_CP012373.2"/>
</dbReference>
<dbReference type="SUPFAM" id="SSF110296">
    <property type="entry name" value="Oligoxyloglucan reducing end-specific cellobiohydrolase"/>
    <property type="match status" value="3"/>
</dbReference>
<dbReference type="Gene3D" id="2.130.10.10">
    <property type="entry name" value="YVTN repeat-like/Quinoprotein amine dehydrogenase"/>
    <property type="match status" value="3"/>
</dbReference>
<evidence type="ECO:0000256" key="1">
    <source>
        <dbReference type="SAM" id="SignalP"/>
    </source>
</evidence>
<dbReference type="AlphaFoldDB" id="A0A2N9YGA7"/>
<dbReference type="KEGG" id="blep:AL038_11070"/>
<accession>A0A2N9YGA7</accession>
<gene>
    <name evidence="2" type="ORF">BLE401_13190</name>
</gene>
<reference evidence="3" key="1">
    <citation type="submission" date="2016-12" db="EMBL/GenBank/DDBJ databases">
        <title>Complete Genome Sequence of Beggiatoa leptomitiformis D-401.</title>
        <authorList>
            <person name="Fomenkov A."/>
            <person name="Vincze T."/>
            <person name="Grabovich M."/>
            <person name="Anton B.P."/>
            <person name="Dubinina G."/>
            <person name="Orlova M."/>
            <person name="Belousova E."/>
            <person name="Roberts R.J."/>
        </authorList>
    </citation>
    <scope>NUCLEOTIDE SEQUENCE [LARGE SCALE GENOMIC DNA]</scope>
    <source>
        <strain evidence="3">D-401</strain>
    </source>
</reference>
<feature type="chain" id="PRO_5014763988" description="Sortilin N-terminal domain-containing protein" evidence="1">
    <location>
        <begin position="24"/>
        <end position="877"/>
    </location>
</feature>
<evidence type="ECO:0000313" key="2">
    <source>
        <dbReference type="EMBL" id="AUI69552.1"/>
    </source>
</evidence>
<protein>
    <recommendedName>
        <fullName evidence="4">Sortilin N-terminal domain-containing protein</fullName>
    </recommendedName>
</protein>
<dbReference type="OrthoDB" id="5664384at2"/>
<evidence type="ECO:0000313" key="3">
    <source>
        <dbReference type="Proteomes" id="UP000234271"/>
    </source>
</evidence>
<keyword evidence="3" id="KW-1185">Reference proteome</keyword>
<feature type="signal peptide" evidence="1">
    <location>
        <begin position="1"/>
        <end position="23"/>
    </location>
</feature>
<organism evidence="2 3">
    <name type="scientific">Beggiatoa leptomitoformis</name>
    <dbReference type="NCBI Taxonomy" id="288004"/>
    <lineage>
        <taxon>Bacteria</taxon>
        <taxon>Pseudomonadati</taxon>
        <taxon>Pseudomonadota</taxon>
        <taxon>Gammaproteobacteria</taxon>
        <taxon>Thiotrichales</taxon>
        <taxon>Thiotrichaceae</taxon>
        <taxon>Beggiatoa</taxon>
    </lineage>
</organism>
<name>A0A2N9YGA7_9GAMM</name>
<proteinExistence type="predicted"/>
<dbReference type="InterPro" id="IPR052025">
    <property type="entry name" value="Xyloglucanase_GH74"/>
</dbReference>
<dbReference type="InterPro" id="IPR015943">
    <property type="entry name" value="WD40/YVTN_repeat-like_dom_sf"/>
</dbReference>
<dbReference type="PANTHER" id="PTHR43739">
    <property type="entry name" value="XYLOGLUCANASE (EUROFUNG)"/>
    <property type="match status" value="1"/>
</dbReference>
<sequence length="877" mass="96967">MRFYLSVLSLLGTFCLVVPSSWAGENEWTTPKLPDGGTGILEIDASSTPVKLILSSSYKSIDKGESWLPYHGFIQTMASTKKDPTADVWYGMNPQTDESFYKQVGPDGEWVKVVADEGFVLPPISPNIPVFGKKSGEILAIAPTQPATIYVRIYDAMYRSQDGGKRWYKIYSLTEPKTDSIFMFKTLLVDPSSPNTLYILGQQNTDLTMSKLYTSSNAGEEWTETAHSAFKAEWYPSLSNDGFQAVATTPTTFYINIGDPVSPKLLKTTATGNTWETLPIPPLKTDRSDFRQNYRLITLVPGTKLLYAIVRYQYDASTNGAPLDEDKLYKTTDSGAHWTELTSDLFPPGRYQLLIDPEDENILYVATGFYGVTGQNILKSVDGGEHWQVSKNGLGLNHVVGLFSSPTTTYAQMASGELFQITDKGETWTKTDLLYPAIRFQAINTTQEATKVYGYTTDCKSLYVKQQGQDAVFYPLPAIFYQCGTDKQVILQTVPYDTKTLYAIVPTGSGNNSSVDAQSTNPFGSLPEQVDKRTTPQILKSTDDGATWTTLYTLLKQREFYLVPDPITPKTLYAGVYGLGIMQSVDDGTTWELLTNQFSFLKFKVLPTTPRTFFLGLGDAFSDDNSINPLKSTDGGMNWVANNHGLNTYITNYDWLTTQENSRTLYINTGTTIYKTDDVGELWCPATSPIGSYGPSFFAKDLTDTNTFYAIGYVTGFASYTATTNVPTNQLGSYNWTTDTVSGAVITGKIQFDGCETAGAGVRLPLSTTVEIQGSIEPLPEHVGQTADIVVYARYWGEESIYFMLGENTIQVWDEQATNALSTLIPFKQGITLQAKNDINLYQGQFIAAGGLSIFFGYRLADGTVITNQTSLDVFLY</sequence>